<protein>
    <submittedName>
        <fullName evidence="2">Uncharacterized protein</fullName>
    </submittedName>
</protein>
<dbReference type="KEGG" id="pagb:AWM79_23875"/>
<gene>
    <name evidence="2" type="ORF">AWM79_23875</name>
</gene>
<evidence type="ECO:0000256" key="1">
    <source>
        <dbReference type="SAM" id="SignalP"/>
    </source>
</evidence>
<evidence type="ECO:0000313" key="3">
    <source>
        <dbReference type="Proteomes" id="UP000063229"/>
    </source>
</evidence>
<organism evidence="2 3">
    <name type="scientific">Pseudomonas agarici</name>
    <dbReference type="NCBI Taxonomy" id="46677"/>
    <lineage>
        <taxon>Bacteria</taxon>
        <taxon>Pseudomonadati</taxon>
        <taxon>Pseudomonadota</taxon>
        <taxon>Gammaproteobacteria</taxon>
        <taxon>Pseudomonadales</taxon>
        <taxon>Pseudomonadaceae</taxon>
        <taxon>Pseudomonas</taxon>
    </lineage>
</organism>
<dbReference type="AlphaFoldDB" id="A0A0X1T7Q1"/>
<reference evidence="2 3" key="1">
    <citation type="submission" date="2016-01" db="EMBL/GenBank/DDBJ databases">
        <authorList>
            <person name="McClelland M."/>
            <person name="Jain A."/>
            <person name="Saraogi P."/>
            <person name="Mendelson R."/>
            <person name="Westerman R."/>
            <person name="SanMiguel P."/>
            <person name="Csonka L."/>
        </authorList>
    </citation>
    <scope>NUCLEOTIDE SEQUENCE [LARGE SCALE GENOMIC DNA]</scope>
    <source>
        <strain evidence="2 3">NCPPB 2472</strain>
    </source>
</reference>
<accession>A0A0X1T7Q1</accession>
<keyword evidence="3" id="KW-1185">Reference proteome</keyword>
<dbReference type="EMBL" id="CP014135">
    <property type="protein sequence ID" value="AMB88148.1"/>
    <property type="molecule type" value="Genomic_DNA"/>
</dbReference>
<sequence>MYVCRLIILCLFFLVSTDLYANSCARAPNKIGKIDRVHFDNDFNYLSFVLVDYPYDWMLISPDYGIDKSYGKVMTAIVLTAYVTGSDVYVGYCEGDGHVNKVRISYKT</sequence>
<feature type="signal peptide" evidence="1">
    <location>
        <begin position="1"/>
        <end position="21"/>
    </location>
</feature>
<keyword evidence="1" id="KW-0732">Signal</keyword>
<dbReference type="Proteomes" id="UP000063229">
    <property type="component" value="Chromosome"/>
</dbReference>
<feature type="chain" id="PRO_5007036126" evidence="1">
    <location>
        <begin position="22"/>
        <end position="108"/>
    </location>
</feature>
<proteinExistence type="predicted"/>
<evidence type="ECO:0000313" key="2">
    <source>
        <dbReference type="EMBL" id="AMB88148.1"/>
    </source>
</evidence>
<name>A0A0X1T7Q1_PSEAA</name>